<name>A0A0L0H463_SPIPD</name>
<keyword evidence="3" id="KW-1185">Reference proteome</keyword>
<dbReference type="PANTHER" id="PTHR10026">
    <property type="entry name" value="CYCLIN"/>
    <property type="match status" value="1"/>
</dbReference>
<feature type="region of interest" description="Disordered" evidence="1">
    <location>
        <begin position="282"/>
        <end position="421"/>
    </location>
</feature>
<dbReference type="STRING" id="645134.A0A0L0H463"/>
<dbReference type="InParanoid" id="A0A0L0H463"/>
<dbReference type="Proteomes" id="UP000053201">
    <property type="component" value="Unassembled WGS sequence"/>
</dbReference>
<accession>A0A0L0H463</accession>
<dbReference type="Gene3D" id="1.10.472.10">
    <property type="entry name" value="Cyclin-like"/>
    <property type="match status" value="2"/>
</dbReference>
<dbReference type="InterPro" id="IPR036915">
    <property type="entry name" value="Cyclin-like_sf"/>
</dbReference>
<protein>
    <submittedName>
        <fullName evidence="2">Uncharacterized protein</fullName>
    </submittedName>
</protein>
<feature type="compositionally biased region" description="Low complexity" evidence="1">
    <location>
        <begin position="311"/>
        <end position="321"/>
    </location>
</feature>
<feature type="compositionally biased region" description="Basic and acidic residues" evidence="1">
    <location>
        <begin position="389"/>
        <end position="398"/>
    </location>
</feature>
<feature type="compositionally biased region" description="Polar residues" evidence="1">
    <location>
        <begin position="329"/>
        <end position="341"/>
    </location>
</feature>
<dbReference type="AlphaFoldDB" id="A0A0L0H463"/>
<dbReference type="OrthoDB" id="2153683at2759"/>
<proteinExistence type="predicted"/>
<sequence length="421" mass="47758">MPAPLLSCGPLPVLDRFATDYCNPWLFKDSQLLEVPSTRHQRPMSLAEETWCRHRACMFLDRVGSKEGDQHMMKNGRVRGLDLKPKFVSTAKVLLHRFYMCSSFQDSHYHEVCGALLYLCAKMGEGREARALSDVVLRCALSAKKAPVNEKDLQTWTNRIKFWEGELLYRLSFDLLVDLPHGHAMKIIQDFHGSKELQSRAFQYCNDALLTTLTVRARSEHIAHSAIYLASFKLNEPLERDGQQWWQELGIEKRRMQAYAYEIVCAKDEKKVRAIVKERTTLLKSKRKRHHVNDRPSKRAKVTPVTPSPSSPSKTPQQTSPRFSDHSAPWSTANHTTQSQPPLGGSSPFLPTEPLRSHQPPPPLPAEAPPTPRDHTRRVSNARPPSNHDSVRGSDTRRTSHSGRAPTPSARPSKSRDRTSS</sequence>
<dbReference type="RefSeq" id="XP_016604320.1">
    <property type="nucleotide sequence ID" value="XM_016756587.1"/>
</dbReference>
<evidence type="ECO:0000313" key="2">
    <source>
        <dbReference type="EMBL" id="KNC96280.1"/>
    </source>
</evidence>
<dbReference type="InterPro" id="IPR043198">
    <property type="entry name" value="Cyclin/Ssn8"/>
</dbReference>
<evidence type="ECO:0000256" key="1">
    <source>
        <dbReference type="SAM" id="MobiDB-lite"/>
    </source>
</evidence>
<dbReference type="EMBL" id="KQ257470">
    <property type="protein sequence ID" value="KNC96280.1"/>
    <property type="molecule type" value="Genomic_DNA"/>
</dbReference>
<dbReference type="GO" id="GO:0016538">
    <property type="term" value="F:cyclin-dependent protein serine/threonine kinase regulator activity"/>
    <property type="evidence" value="ECO:0007669"/>
    <property type="project" value="InterPro"/>
</dbReference>
<organism evidence="2 3">
    <name type="scientific">Spizellomyces punctatus (strain DAOM BR117)</name>
    <dbReference type="NCBI Taxonomy" id="645134"/>
    <lineage>
        <taxon>Eukaryota</taxon>
        <taxon>Fungi</taxon>
        <taxon>Fungi incertae sedis</taxon>
        <taxon>Chytridiomycota</taxon>
        <taxon>Chytridiomycota incertae sedis</taxon>
        <taxon>Chytridiomycetes</taxon>
        <taxon>Spizellomycetales</taxon>
        <taxon>Spizellomycetaceae</taxon>
        <taxon>Spizellomyces</taxon>
    </lineage>
</organism>
<dbReference type="OMA" id="FVIACCR"/>
<dbReference type="GO" id="GO:0006357">
    <property type="term" value="P:regulation of transcription by RNA polymerase II"/>
    <property type="evidence" value="ECO:0007669"/>
    <property type="project" value="InterPro"/>
</dbReference>
<dbReference type="GeneID" id="27691597"/>
<evidence type="ECO:0000313" key="3">
    <source>
        <dbReference type="Proteomes" id="UP000053201"/>
    </source>
</evidence>
<reference evidence="2 3" key="1">
    <citation type="submission" date="2009-08" db="EMBL/GenBank/DDBJ databases">
        <title>The Genome Sequence of Spizellomyces punctatus strain DAOM BR117.</title>
        <authorList>
            <consortium name="The Broad Institute Genome Sequencing Platform"/>
            <person name="Russ C."/>
            <person name="Cuomo C."/>
            <person name="Shea T."/>
            <person name="Young S.K."/>
            <person name="Zeng Q."/>
            <person name="Koehrsen M."/>
            <person name="Haas B."/>
            <person name="Borodovsky M."/>
            <person name="Guigo R."/>
            <person name="Alvarado L."/>
            <person name="Berlin A."/>
            <person name="Bochicchio J."/>
            <person name="Borenstein D."/>
            <person name="Chapman S."/>
            <person name="Chen Z."/>
            <person name="Engels R."/>
            <person name="Freedman E."/>
            <person name="Gellesch M."/>
            <person name="Goldberg J."/>
            <person name="Griggs A."/>
            <person name="Gujja S."/>
            <person name="Heiman D."/>
            <person name="Hepburn T."/>
            <person name="Howarth C."/>
            <person name="Jen D."/>
            <person name="Larson L."/>
            <person name="Lewis B."/>
            <person name="Mehta T."/>
            <person name="Park D."/>
            <person name="Pearson M."/>
            <person name="Roberts A."/>
            <person name="Saif S."/>
            <person name="Shenoy N."/>
            <person name="Sisk P."/>
            <person name="Stolte C."/>
            <person name="Sykes S."/>
            <person name="Thomson T."/>
            <person name="Walk T."/>
            <person name="White J."/>
            <person name="Yandava C."/>
            <person name="Burger G."/>
            <person name="Gray M.W."/>
            <person name="Holland P.W.H."/>
            <person name="King N."/>
            <person name="Lang F.B.F."/>
            <person name="Roger A.J."/>
            <person name="Ruiz-Trillo I."/>
            <person name="Lander E."/>
            <person name="Nusbaum C."/>
        </authorList>
    </citation>
    <scope>NUCLEOTIDE SEQUENCE [LARGE SCALE GENOMIC DNA]</scope>
    <source>
        <strain evidence="2 3">DAOM BR117</strain>
    </source>
</reference>
<dbReference type="SUPFAM" id="SSF47954">
    <property type="entry name" value="Cyclin-like"/>
    <property type="match status" value="2"/>
</dbReference>
<gene>
    <name evidence="2" type="ORF">SPPG_08432</name>
</gene>
<dbReference type="VEuPathDB" id="FungiDB:SPPG_08432"/>
<feature type="compositionally biased region" description="Pro residues" evidence="1">
    <location>
        <begin position="359"/>
        <end position="371"/>
    </location>
</feature>
<dbReference type="eggNOG" id="KOG0834">
    <property type="taxonomic scope" value="Eukaryota"/>
</dbReference>